<dbReference type="PANTHER" id="PTHR34407:SF1">
    <property type="entry name" value="SGNH HYDROLASE-TYPE ESTERASE DOMAIN-CONTAINING PROTEIN"/>
    <property type="match status" value="1"/>
</dbReference>
<evidence type="ECO:0000313" key="3">
    <source>
        <dbReference type="Proteomes" id="UP000435649"/>
    </source>
</evidence>
<dbReference type="EMBL" id="VUNS01000060">
    <property type="protein sequence ID" value="MST99800.1"/>
    <property type="molecule type" value="Genomic_DNA"/>
</dbReference>
<comment type="caution">
    <text evidence="2">The sequence shown here is derived from an EMBL/GenBank/DDBJ whole genome shotgun (WGS) entry which is preliminary data.</text>
</comment>
<name>A0A844G793_9BACT</name>
<keyword evidence="2" id="KW-0378">Hydrolase</keyword>
<feature type="domain" description="SGNH hydrolase-type esterase" evidence="1">
    <location>
        <begin position="54"/>
        <end position="209"/>
    </location>
</feature>
<dbReference type="GO" id="GO:0016788">
    <property type="term" value="F:hydrolase activity, acting on ester bonds"/>
    <property type="evidence" value="ECO:0007669"/>
    <property type="project" value="UniProtKB-ARBA"/>
</dbReference>
<evidence type="ECO:0000313" key="2">
    <source>
        <dbReference type="EMBL" id="MST99800.1"/>
    </source>
</evidence>
<organism evidence="2 3">
    <name type="scientific">Victivallis lenta</name>
    <dbReference type="NCBI Taxonomy" id="2606640"/>
    <lineage>
        <taxon>Bacteria</taxon>
        <taxon>Pseudomonadati</taxon>
        <taxon>Lentisphaerota</taxon>
        <taxon>Lentisphaeria</taxon>
        <taxon>Victivallales</taxon>
        <taxon>Victivallaceae</taxon>
        <taxon>Victivallis</taxon>
    </lineage>
</organism>
<dbReference type="Pfam" id="PF13472">
    <property type="entry name" value="Lipase_GDSL_2"/>
    <property type="match status" value="1"/>
</dbReference>
<dbReference type="PANTHER" id="PTHR34407">
    <property type="entry name" value="EXPRESSED PROTEIN"/>
    <property type="match status" value="1"/>
</dbReference>
<sequence length="547" mass="59754">MLENHRKGINHMRLFLLFLLAVFAFFQTAAGNTGDDLRAFFARAAAGEPVTAVALGGSITQGGRAWVDPWLKETFPKSRVSIFNAGISGTGSHLGIFRIGRDVIALQPDLVLIEYAVNDGGLSDEDAVRYLESMVVRLKRLPRPPAIVFIETAARTGSIRHRHEKVAAHYNLVNIDLQVRLDEYLKTTGTPWEKLMSDDVHPNAAGYRLYWDWIAEALTPYLPQDGVPAPAPTPAPLPKPLSAKPLILDGKMIPLSGLSAPGWKEESTLSTWYDRVFLGTLASSRPPAPLELHAHGTELGLFYILDRTAGSFRASVDGRTFAHVNCDIRNGYGYQLFGKELEPRLHKLLIRPLSDQPVKLGYLLVAGDTAAAAGLAPQGPVNDELLANFKWTPVPASGWQWAGPFGGETLAWPSPDFQTRFAPETTEETEWKAVPPTEGETIDFGKLTGRHDRGVCYARTTLKSKGGKILLGVKADYFVKLWINGKLAVTLDGPHGGASHPVCVRTELKPGDNEIVAKIHSGSQGFSFGLLLEDDLAQTLSDEVVFQ</sequence>
<dbReference type="InterPro" id="IPR013830">
    <property type="entry name" value="SGNH_hydro"/>
</dbReference>
<accession>A0A844G793</accession>
<dbReference type="CDD" id="cd00229">
    <property type="entry name" value="SGNH_hydrolase"/>
    <property type="match status" value="1"/>
</dbReference>
<dbReference type="SUPFAM" id="SSF52266">
    <property type="entry name" value="SGNH hydrolase"/>
    <property type="match status" value="1"/>
</dbReference>
<dbReference type="InterPro" id="IPR036514">
    <property type="entry name" value="SGNH_hydro_sf"/>
</dbReference>
<keyword evidence="3" id="KW-1185">Reference proteome</keyword>
<dbReference type="Gene3D" id="3.40.50.1110">
    <property type="entry name" value="SGNH hydrolase"/>
    <property type="match status" value="1"/>
</dbReference>
<reference evidence="2 3" key="1">
    <citation type="submission" date="2019-08" db="EMBL/GenBank/DDBJ databases">
        <title>In-depth cultivation of the pig gut microbiome towards novel bacterial diversity and tailored functional studies.</title>
        <authorList>
            <person name="Wylensek D."/>
            <person name="Hitch T.C.A."/>
            <person name="Clavel T."/>
        </authorList>
    </citation>
    <scope>NUCLEOTIDE SEQUENCE [LARGE SCALE GENOMIC DNA]</scope>
    <source>
        <strain evidence="2 3">BBE-744-WT-12</strain>
    </source>
</reference>
<gene>
    <name evidence="2" type="ORF">FYJ85_22480</name>
</gene>
<dbReference type="Proteomes" id="UP000435649">
    <property type="component" value="Unassembled WGS sequence"/>
</dbReference>
<evidence type="ECO:0000259" key="1">
    <source>
        <dbReference type="Pfam" id="PF13472"/>
    </source>
</evidence>
<dbReference type="AlphaFoldDB" id="A0A844G793"/>
<proteinExistence type="predicted"/>
<protein>
    <submittedName>
        <fullName evidence="2">SGNH/GDSL hydrolase family protein</fullName>
    </submittedName>
</protein>